<evidence type="ECO:0000313" key="2">
    <source>
        <dbReference type="Proteomes" id="UP000054107"/>
    </source>
</evidence>
<dbReference type="Proteomes" id="UP000054107">
    <property type="component" value="Unassembled WGS sequence"/>
</dbReference>
<organism evidence="1 2">
    <name type="scientific">Parasitella parasitica</name>
    <dbReference type="NCBI Taxonomy" id="35722"/>
    <lineage>
        <taxon>Eukaryota</taxon>
        <taxon>Fungi</taxon>
        <taxon>Fungi incertae sedis</taxon>
        <taxon>Mucoromycota</taxon>
        <taxon>Mucoromycotina</taxon>
        <taxon>Mucoromycetes</taxon>
        <taxon>Mucorales</taxon>
        <taxon>Mucorineae</taxon>
        <taxon>Mucoraceae</taxon>
        <taxon>Parasitella</taxon>
    </lineage>
</organism>
<keyword evidence="2" id="KW-1185">Reference proteome</keyword>
<sequence length="165" mass="19332">MASVYKLCHLQEVPIAQQLIILEFFSSKKRNDVRIPTKNQLTTWDTDILTAYVKNEWQDNSTISLYDLQLKTIILLCLSTMARPRSDVGRLQHRDVQFEFQEQNPISVWIHFREPKETQVKTSTLGLMNDQDICVVSALYQFLQRSQSIRTNLPEDHTLFLAYIN</sequence>
<protein>
    <submittedName>
        <fullName evidence="1">Uncharacterized protein</fullName>
    </submittedName>
</protein>
<proteinExistence type="predicted"/>
<dbReference type="AlphaFoldDB" id="A0A0B7NH67"/>
<evidence type="ECO:0000313" key="1">
    <source>
        <dbReference type="EMBL" id="CEP14261.1"/>
    </source>
</evidence>
<dbReference type="STRING" id="35722.A0A0B7NH67"/>
<name>A0A0B7NH67_9FUNG</name>
<dbReference type="EMBL" id="LN731111">
    <property type="protein sequence ID" value="CEP14261.1"/>
    <property type="molecule type" value="Genomic_DNA"/>
</dbReference>
<dbReference type="OrthoDB" id="2208517at2759"/>
<gene>
    <name evidence="1" type="primary">PARPA_08430.1 scaffold 33036</name>
</gene>
<reference evidence="1 2" key="1">
    <citation type="submission" date="2014-09" db="EMBL/GenBank/DDBJ databases">
        <authorList>
            <person name="Ellenberger Sabrina"/>
        </authorList>
    </citation>
    <scope>NUCLEOTIDE SEQUENCE [LARGE SCALE GENOMIC DNA]</scope>
    <source>
        <strain evidence="1 2">CBS 412.66</strain>
    </source>
</reference>
<accession>A0A0B7NH67</accession>